<evidence type="ECO:0000313" key="2">
    <source>
        <dbReference type="Proteomes" id="UP000184267"/>
    </source>
</evidence>
<dbReference type="AlphaFoldDB" id="A0A1M2W353"/>
<accession>A0A1M2W353</accession>
<reference evidence="1 2" key="1">
    <citation type="submission" date="2016-10" db="EMBL/GenBank/DDBJ databases">
        <title>Genome sequence of the basidiomycete white-rot fungus Trametes pubescens.</title>
        <authorList>
            <person name="Makela M.R."/>
            <person name="Granchi Z."/>
            <person name="Peng M."/>
            <person name="De Vries R.P."/>
            <person name="Grigoriev I."/>
            <person name="Riley R."/>
            <person name="Hilden K."/>
        </authorList>
    </citation>
    <scope>NUCLEOTIDE SEQUENCE [LARGE SCALE GENOMIC DNA]</scope>
    <source>
        <strain evidence="1 2">FBCC735</strain>
    </source>
</reference>
<dbReference type="STRING" id="154538.A0A1M2W353"/>
<dbReference type="PANTHER" id="PTHR31252:SF11">
    <property type="entry name" value="DUF4419 DOMAIN-CONTAINING PROTEIN"/>
    <property type="match status" value="1"/>
</dbReference>
<organism evidence="1 2">
    <name type="scientific">Trametes pubescens</name>
    <name type="common">White-rot fungus</name>
    <dbReference type="NCBI Taxonomy" id="154538"/>
    <lineage>
        <taxon>Eukaryota</taxon>
        <taxon>Fungi</taxon>
        <taxon>Dikarya</taxon>
        <taxon>Basidiomycota</taxon>
        <taxon>Agaricomycotina</taxon>
        <taxon>Agaricomycetes</taxon>
        <taxon>Polyporales</taxon>
        <taxon>Polyporaceae</taxon>
        <taxon>Trametes</taxon>
    </lineage>
</organism>
<dbReference type="Proteomes" id="UP000184267">
    <property type="component" value="Unassembled WGS sequence"/>
</dbReference>
<dbReference type="Pfam" id="PF14388">
    <property type="entry name" value="DUF4419"/>
    <property type="match status" value="1"/>
</dbReference>
<keyword evidence="2" id="KW-1185">Reference proteome</keyword>
<comment type="caution">
    <text evidence="1">The sequence shown here is derived from an EMBL/GenBank/DDBJ whole genome shotgun (WGS) entry which is preliminary data.</text>
</comment>
<evidence type="ECO:0000313" key="1">
    <source>
        <dbReference type="EMBL" id="OJT14294.1"/>
    </source>
</evidence>
<name>A0A1M2W353_TRAPU</name>
<dbReference type="OrthoDB" id="9978173at2759"/>
<protein>
    <submittedName>
        <fullName evidence="1">Uncharacterized protein</fullName>
    </submittedName>
</protein>
<proteinExistence type="predicted"/>
<dbReference type="EMBL" id="MNAD01000308">
    <property type="protein sequence ID" value="OJT14294.1"/>
    <property type="molecule type" value="Genomic_DNA"/>
</dbReference>
<dbReference type="PANTHER" id="PTHR31252">
    <property type="entry name" value="DUF4419 DOMAIN-CONTAINING PROTEIN"/>
    <property type="match status" value="1"/>
</dbReference>
<dbReference type="InterPro" id="IPR025533">
    <property type="entry name" value="DUF4419"/>
</dbReference>
<sequence>MAPLIARGSVNAHAEELRQYFVAHEEKKTLVVEDVGTRYSVDFGRLARLMTDKIHENVVDGTLVEWILPDFTTTTLKDTTICSILMMSTLKQFFTYRMCITCGIPSITLEGTRDDWERVLKRIDRLYDLGDEPSAWANMLRPILGRFVSAFDTEPDVEFWKHVVYRDQPMCGRDDMSGWLTAFCVWSHEGTWKAGPLEPLLAISKGVQSGDDRKAEEGRATGSVLSLRSPQRRWVEYTLDGVPYFTIAIGSIPAGYCEVDVTLDDNGKVFDCMMVAGHVASAWSSSPNAGPDAFDTISPAPQRFMFVKA</sequence>
<gene>
    <name evidence="1" type="ORF">TRAPUB_9154</name>
</gene>